<reference evidence="2 3" key="1">
    <citation type="submission" date="2021-06" db="EMBL/GenBank/DDBJ databases">
        <title>Caerostris darwini draft genome.</title>
        <authorList>
            <person name="Kono N."/>
            <person name="Arakawa K."/>
        </authorList>
    </citation>
    <scope>NUCLEOTIDE SEQUENCE [LARGE SCALE GENOMIC DNA]</scope>
</reference>
<evidence type="ECO:0000313" key="2">
    <source>
        <dbReference type="EMBL" id="GIY00202.1"/>
    </source>
</evidence>
<dbReference type="Proteomes" id="UP001054837">
    <property type="component" value="Unassembled WGS sequence"/>
</dbReference>
<feature type="region of interest" description="Disordered" evidence="1">
    <location>
        <begin position="44"/>
        <end position="65"/>
    </location>
</feature>
<sequence>MHEPIRFCNSIFLHSVFDERILNDEWNLYPDHNVGNFRVGDREQPPVEWGQSGSNAGQKRGKRALSCGPNPNFAYRKMWTVPASLSMASGVGFFGSKFRLR</sequence>
<keyword evidence="3" id="KW-1185">Reference proteome</keyword>
<comment type="caution">
    <text evidence="2">The sequence shown here is derived from an EMBL/GenBank/DDBJ whole genome shotgun (WGS) entry which is preliminary data.</text>
</comment>
<proteinExistence type="predicted"/>
<name>A0AAV4PT15_9ARAC</name>
<protein>
    <submittedName>
        <fullName evidence="2">Uncharacterized protein</fullName>
    </submittedName>
</protein>
<organism evidence="2 3">
    <name type="scientific">Caerostris darwini</name>
    <dbReference type="NCBI Taxonomy" id="1538125"/>
    <lineage>
        <taxon>Eukaryota</taxon>
        <taxon>Metazoa</taxon>
        <taxon>Ecdysozoa</taxon>
        <taxon>Arthropoda</taxon>
        <taxon>Chelicerata</taxon>
        <taxon>Arachnida</taxon>
        <taxon>Araneae</taxon>
        <taxon>Araneomorphae</taxon>
        <taxon>Entelegynae</taxon>
        <taxon>Araneoidea</taxon>
        <taxon>Araneidae</taxon>
        <taxon>Caerostris</taxon>
    </lineage>
</organism>
<dbReference type="EMBL" id="BPLQ01003398">
    <property type="protein sequence ID" value="GIY00202.1"/>
    <property type="molecule type" value="Genomic_DNA"/>
</dbReference>
<gene>
    <name evidence="2" type="ORF">CDAR_233711</name>
</gene>
<evidence type="ECO:0000256" key="1">
    <source>
        <dbReference type="SAM" id="MobiDB-lite"/>
    </source>
</evidence>
<dbReference type="AlphaFoldDB" id="A0AAV4PT15"/>
<accession>A0AAV4PT15</accession>
<evidence type="ECO:0000313" key="3">
    <source>
        <dbReference type="Proteomes" id="UP001054837"/>
    </source>
</evidence>